<dbReference type="OrthoDB" id="3681559at2"/>
<evidence type="ECO:0000259" key="2">
    <source>
        <dbReference type="Pfam" id="PF12680"/>
    </source>
</evidence>
<dbReference type="Pfam" id="PF12680">
    <property type="entry name" value="SnoaL_2"/>
    <property type="match status" value="1"/>
</dbReference>
<dbReference type="SUPFAM" id="SSF54427">
    <property type="entry name" value="NTF2-like"/>
    <property type="match status" value="1"/>
</dbReference>
<dbReference type="EMBL" id="PVNH01000012">
    <property type="protein sequence ID" value="PRX44162.1"/>
    <property type="molecule type" value="Genomic_DNA"/>
</dbReference>
<comment type="caution">
    <text evidence="3">The sequence shown here is derived from an EMBL/GenBank/DDBJ whole genome shotgun (WGS) entry which is preliminary data.</text>
</comment>
<dbReference type="InterPro" id="IPR037401">
    <property type="entry name" value="SnoaL-like"/>
</dbReference>
<keyword evidence="4" id="KW-1185">Reference proteome</keyword>
<keyword evidence="3" id="KW-0413">Isomerase</keyword>
<dbReference type="Gene3D" id="3.10.450.50">
    <property type="match status" value="1"/>
</dbReference>
<feature type="domain" description="SnoaL-like" evidence="2">
    <location>
        <begin position="48"/>
        <end position="142"/>
    </location>
</feature>
<reference evidence="3 4" key="1">
    <citation type="submission" date="2018-03" db="EMBL/GenBank/DDBJ databases">
        <title>Genomic Encyclopedia of Type Strains, Phase III (KMG-III): the genomes of soil and plant-associated and newly described type strains.</title>
        <authorList>
            <person name="Whitman W."/>
        </authorList>
    </citation>
    <scope>NUCLEOTIDE SEQUENCE [LARGE SCALE GENOMIC DNA]</scope>
    <source>
        <strain evidence="3 4">CGMCC 4.7125</strain>
    </source>
</reference>
<dbReference type="GO" id="GO:0016853">
    <property type="term" value="F:isomerase activity"/>
    <property type="evidence" value="ECO:0007669"/>
    <property type="project" value="UniProtKB-KW"/>
</dbReference>
<feature type="region of interest" description="Disordered" evidence="1">
    <location>
        <begin position="16"/>
        <end position="40"/>
    </location>
</feature>
<accession>A0A2T0LMD0</accession>
<protein>
    <submittedName>
        <fullName evidence="3">Ketosteroid isomerase-like protein</fullName>
    </submittedName>
</protein>
<name>A0A2T0LMD0_9PSEU</name>
<dbReference type="AlphaFoldDB" id="A0A2T0LMD0"/>
<dbReference type="RefSeq" id="WP_106181488.1">
    <property type="nucleotide sequence ID" value="NZ_PVNH01000012.1"/>
</dbReference>
<proteinExistence type="predicted"/>
<evidence type="ECO:0000256" key="1">
    <source>
        <dbReference type="SAM" id="MobiDB-lite"/>
    </source>
</evidence>
<dbReference type="InterPro" id="IPR032710">
    <property type="entry name" value="NTF2-like_dom_sf"/>
</dbReference>
<evidence type="ECO:0000313" key="3">
    <source>
        <dbReference type="EMBL" id="PRX44162.1"/>
    </source>
</evidence>
<organism evidence="3 4">
    <name type="scientific">Prauserella shujinwangii</name>
    <dbReference type="NCBI Taxonomy" id="1453103"/>
    <lineage>
        <taxon>Bacteria</taxon>
        <taxon>Bacillati</taxon>
        <taxon>Actinomycetota</taxon>
        <taxon>Actinomycetes</taxon>
        <taxon>Pseudonocardiales</taxon>
        <taxon>Pseudonocardiaceae</taxon>
        <taxon>Prauserella</taxon>
    </lineage>
</organism>
<sequence>MIVSITHLIRRCGHDPIDSRHGGSTRDLPAHAGRGPGRGGADATLLPAELLADDVVVETPFAPPGMRRHEGREAWLAYYRTSGAGLLVRFERFRELATYQTGDPEVIVVEYELTGTVTSTGLRASVTCIAVLRVHDGLITHWREYQDIPAITAALTALPDTGDAVEPAG</sequence>
<evidence type="ECO:0000313" key="4">
    <source>
        <dbReference type="Proteomes" id="UP000238362"/>
    </source>
</evidence>
<dbReference type="Proteomes" id="UP000238362">
    <property type="component" value="Unassembled WGS sequence"/>
</dbReference>
<gene>
    <name evidence="3" type="ORF">B0I33_11239</name>
</gene>